<accession>A0A1L7XQ43</accession>
<evidence type="ECO:0000313" key="1">
    <source>
        <dbReference type="EMBL" id="CZR67153.1"/>
    </source>
</evidence>
<reference evidence="1 2" key="1">
    <citation type="submission" date="2016-03" db="EMBL/GenBank/DDBJ databases">
        <authorList>
            <person name="Ploux O."/>
        </authorList>
    </citation>
    <scope>NUCLEOTIDE SEQUENCE [LARGE SCALE GENOMIC DNA]</scope>
    <source>
        <strain evidence="1 2">UAMH 11012</strain>
    </source>
</reference>
<sequence>MADSNSQPNTGTILELPAFPDLPFHLSNMDESVLQQIRQDIFQILQDCVKPTSPISPASAGRMLRRLWLRIHKKNLEGSQTTKTELGGTFMFTAYRLFFEVAKQISHLPGQCGPRDRLLQLVHCFQRWYSVYPGKNDERYFNFVDSRPVEVYLEPVGEQERLQRLRAHTFAAILTRDSIIDHTVFATKILDLAIEIPPHRYSSERPVNHRAREALVELASQWIRICGDKLLSTQTPEVWSMWKHRSASLTTFKPLEEVMVTTPFLRECDLSERSRQLLWGIYEMMQEIEEKRKERLKQEEAEKRHEERVRKYEALPNEVKREMWQKAKEKRDREEREWHEELDKARRGNEEWERCARIDRIRGKLLGTTLFELKDDEEREDCLRIDRVRGRLPGPTYSERKFRQAFEMAEAE</sequence>
<organism evidence="1 2">
    <name type="scientific">Phialocephala subalpina</name>
    <dbReference type="NCBI Taxonomy" id="576137"/>
    <lineage>
        <taxon>Eukaryota</taxon>
        <taxon>Fungi</taxon>
        <taxon>Dikarya</taxon>
        <taxon>Ascomycota</taxon>
        <taxon>Pezizomycotina</taxon>
        <taxon>Leotiomycetes</taxon>
        <taxon>Helotiales</taxon>
        <taxon>Mollisiaceae</taxon>
        <taxon>Phialocephala</taxon>
        <taxon>Phialocephala fortinii species complex</taxon>
    </lineage>
</organism>
<dbReference type="EMBL" id="FJOG01000042">
    <property type="protein sequence ID" value="CZR67153.1"/>
    <property type="molecule type" value="Genomic_DNA"/>
</dbReference>
<proteinExistence type="predicted"/>
<protein>
    <submittedName>
        <fullName evidence="1">Uncharacterized protein</fullName>
    </submittedName>
</protein>
<evidence type="ECO:0000313" key="2">
    <source>
        <dbReference type="Proteomes" id="UP000184330"/>
    </source>
</evidence>
<gene>
    <name evidence="1" type="ORF">PAC_17052</name>
</gene>
<dbReference type="Proteomes" id="UP000184330">
    <property type="component" value="Unassembled WGS sequence"/>
</dbReference>
<keyword evidence="2" id="KW-1185">Reference proteome</keyword>
<dbReference type="InterPro" id="IPR022085">
    <property type="entry name" value="OpdG"/>
</dbReference>
<name>A0A1L7XQ43_9HELO</name>
<dbReference type="Pfam" id="PF12311">
    <property type="entry name" value="DUF3632"/>
    <property type="match status" value="1"/>
</dbReference>
<dbReference type="AlphaFoldDB" id="A0A1L7XQ43"/>